<dbReference type="Gene3D" id="1.10.340.30">
    <property type="entry name" value="Hypothetical protein, domain 2"/>
    <property type="match status" value="1"/>
</dbReference>
<dbReference type="Gene3D" id="1.10.1670.10">
    <property type="entry name" value="Helix-hairpin-Helix base-excision DNA repair enzymes (C-terminal)"/>
    <property type="match status" value="1"/>
</dbReference>
<dbReference type="PANTHER" id="PTHR42944:SF1">
    <property type="entry name" value="ADENINE DNA GLYCOSYLASE"/>
    <property type="match status" value="1"/>
</dbReference>
<dbReference type="SUPFAM" id="SSF48150">
    <property type="entry name" value="DNA-glycosylase"/>
    <property type="match status" value="1"/>
</dbReference>
<evidence type="ECO:0000256" key="10">
    <source>
        <dbReference type="ARBA" id="ARBA00023004"/>
    </source>
</evidence>
<dbReference type="InterPro" id="IPR005760">
    <property type="entry name" value="A/G_AdeGlyc_MutY"/>
</dbReference>
<dbReference type="GO" id="GO:0006298">
    <property type="term" value="P:mismatch repair"/>
    <property type="evidence" value="ECO:0007669"/>
    <property type="project" value="TreeGrafter"/>
</dbReference>
<keyword evidence="11" id="KW-0411">Iron-sulfur</keyword>
<reference evidence="15" key="1">
    <citation type="submission" date="2018-06" db="EMBL/GenBank/DDBJ databases">
        <authorList>
            <person name="Zhirakovskaya E."/>
        </authorList>
    </citation>
    <scope>NUCLEOTIDE SEQUENCE</scope>
</reference>
<dbReference type="GO" id="GO:0032357">
    <property type="term" value="F:oxidized purine DNA binding"/>
    <property type="evidence" value="ECO:0007669"/>
    <property type="project" value="TreeGrafter"/>
</dbReference>
<evidence type="ECO:0000256" key="3">
    <source>
        <dbReference type="ARBA" id="ARBA00008343"/>
    </source>
</evidence>
<evidence type="ECO:0000313" key="15">
    <source>
        <dbReference type="EMBL" id="VAX28111.1"/>
    </source>
</evidence>
<dbReference type="GO" id="GO:0006284">
    <property type="term" value="P:base-excision repair"/>
    <property type="evidence" value="ECO:0007669"/>
    <property type="project" value="InterPro"/>
</dbReference>
<dbReference type="GO" id="GO:0046872">
    <property type="term" value="F:metal ion binding"/>
    <property type="evidence" value="ECO:0007669"/>
    <property type="project" value="UniProtKB-KW"/>
</dbReference>
<sequence length="370" mass="42371">MIKNPIDAAVRRRFTAPLLEWYHSLGRDLPWRRTDDPYCIWLSEIMLQQTQVVTVLPYYHRFLETFPTIKALASADLEAVLKLWQGLGYYARARHLHRAAQILVSQFSAKMPESFESVIALPGIGRSTAGAILTIAHGKCYPILDGNVRRVLCRFFAIEGDPREKSVDAWLWHCSETLMPKHNASHYLQAIMDLGATVCMPKQPSCTRCPVEKSCAARKKGLEMLLPIKAPSKKVPHYDYFAGVICVDNAVLIRRRPLKGLLAGLWEFPGERVAENSKQASIVLAHERFFREHLGLDTRESKSYMTIQHVFTHFKMTLHVFLHHSKKRMEVASPLDWAERETLSDRPFSSAHQKIVLQLTEKQNQGELFQ</sequence>
<evidence type="ECO:0000256" key="1">
    <source>
        <dbReference type="ARBA" id="ARBA00000843"/>
    </source>
</evidence>
<dbReference type="SMART" id="SM00478">
    <property type="entry name" value="ENDO3c"/>
    <property type="match status" value="1"/>
</dbReference>
<proteinExistence type="inferred from homology"/>
<evidence type="ECO:0000256" key="9">
    <source>
        <dbReference type="ARBA" id="ARBA00022801"/>
    </source>
</evidence>
<evidence type="ECO:0000256" key="11">
    <source>
        <dbReference type="ARBA" id="ARBA00023014"/>
    </source>
</evidence>
<gene>
    <name evidence="15" type="ORF">MNBD_NITROSPIRAE01-2323</name>
</gene>
<accession>A0A3B1CNQ3</accession>
<dbReference type="GO" id="GO:0051539">
    <property type="term" value="F:4 iron, 4 sulfur cluster binding"/>
    <property type="evidence" value="ECO:0007669"/>
    <property type="project" value="UniProtKB-KW"/>
</dbReference>
<dbReference type="InterPro" id="IPR023170">
    <property type="entry name" value="HhH_base_excis_C"/>
</dbReference>
<dbReference type="InterPro" id="IPR003651">
    <property type="entry name" value="Endonuclease3_FeS-loop_motif"/>
</dbReference>
<keyword evidence="6" id="KW-0004">4Fe-4S</keyword>
<comment type="catalytic activity">
    <reaction evidence="1">
        <text>Hydrolyzes free adenine bases from 7,8-dihydro-8-oxoguanine:adenine mismatched double-stranded DNA, leaving an apurinic site.</text>
        <dbReference type="EC" id="3.2.2.31"/>
    </reaction>
</comment>
<organism evidence="15">
    <name type="scientific">hydrothermal vent metagenome</name>
    <dbReference type="NCBI Taxonomy" id="652676"/>
    <lineage>
        <taxon>unclassified sequences</taxon>
        <taxon>metagenomes</taxon>
        <taxon>ecological metagenomes</taxon>
    </lineage>
</organism>
<feature type="domain" description="HhH-GPD" evidence="14">
    <location>
        <begin position="46"/>
        <end position="197"/>
    </location>
</feature>
<evidence type="ECO:0000256" key="4">
    <source>
        <dbReference type="ARBA" id="ARBA00012045"/>
    </source>
</evidence>
<evidence type="ECO:0000256" key="8">
    <source>
        <dbReference type="ARBA" id="ARBA00022763"/>
    </source>
</evidence>
<dbReference type="Gene3D" id="3.90.79.10">
    <property type="entry name" value="Nucleoside Triphosphate Pyrophosphohydrolase"/>
    <property type="match status" value="1"/>
</dbReference>
<evidence type="ECO:0000256" key="13">
    <source>
        <dbReference type="ARBA" id="ARBA00023295"/>
    </source>
</evidence>
<evidence type="ECO:0000256" key="6">
    <source>
        <dbReference type="ARBA" id="ARBA00022485"/>
    </source>
</evidence>
<dbReference type="EC" id="3.2.2.31" evidence="4"/>
<keyword evidence="7" id="KW-0479">Metal-binding</keyword>
<dbReference type="GO" id="GO:0035485">
    <property type="term" value="F:adenine/guanine mispair binding"/>
    <property type="evidence" value="ECO:0007669"/>
    <property type="project" value="TreeGrafter"/>
</dbReference>
<keyword evidence="9 15" id="KW-0378">Hydrolase</keyword>
<dbReference type="CDD" id="cd00056">
    <property type="entry name" value="ENDO3c"/>
    <property type="match status" value="1"/>
</dbReference>
<dbReference type="InterPro" id="IPR044298">
    <property type="entry name" value="MIG/MutY"/>
</dbReference>
<comment type="cofactor">
    <cofactor evidence="2">
        <name>[4Fe-4S] cluster</name>
        <dbReference type="ChEBI" id="CHEBI:49883"/>
    </cofactor>
</comment>
<dbReference type="InterPro" id="IPR029119">
    <property type="entry name" value="MutY_C"/>
</dbReference>
<keyword evidence="8" id="KW-0227">DNA damage</keyword>
<dbReference type="Pfam" id="PF00730">
    <property type="entry name" value="HhH-GPD"/>
    <property type="match status" value="1"/>
</dbReference>
<dbReference type="InterPro" id="IPR011257">
    <property type="entry name" value="DNA_glycosylase"/>
</dbReference>
<evidence type="ECO:0000259" key="14">
    <source>
        <dbReference type="SMART" id="SM00478"/>
    </source>
</evidence>
<protein>
    <recommendedName>
        <fullName evidence="5">Adenine DNA glycosylase</fullName>
        <ecNumber evidence="4">3.2.2.31</ecNumber>
    </recommendedName>
</protein>
<dbReference type="NCBIfam" id="TIGR01084">
    <property type="entry name" value="mutY"/>
    <property type="match status" value="1"/>
</dbReference>
<dbReference type="GO" id="GO:0034039">
    <property type="term" value="F:8-oxo-7,8-dihydroguanine DNA N-glycosylase activity"/>
    <property type="evidence" value="ECO:0007669"/>
    <property type="project" value="TreeGrafter"/>
</dbReference>
<keyword evidence="13 15" id="KW-0326">Glycosidase</keyword>
<keyword evidence="10" id="KW-0408">Iron</keyword>
<dbReference type="CDD" id="cd03431">
    <property type="entry name" value="NUDIX_DNA_Glycosylase_C-MutY"/>
    <property type="match status" value="1"/>
</dbReference>
<evidence type="ECO:0000256" key="2">
    <source>
        <dbReference type="ARBA" id="ARBA00001966"/>
    </source>
</evidence>
<dbReference type="FunFam" id="1.10.340.30:FF:000002">
    <property type="entry name" value="Adenine DNA glycosylase"/>
    <property type="match status" value="1"/>
</dbReference>
<dbReference type="GO" id="GO:0000701">
    <property type="term" value="F:purine-specific mismatch base pair DNA N-glycosylase activity"/>
    <property type="evidence" value="ECO:0007669"/>
    <property type="project" value="UniProtKB-EC"/>
</dbReference>
<dbReference type="InterPro" id="IPR015797">
    <property type="entry name" value="NUDIX_hydrolase-like_dom_sf"/>
</dbReference>
<evidence type="ECO:0000256" key="12">
    <source>
        <dbReference type="ARBA" id="ARBA00023204"/>
    </source>
</evidence>
<comment type="similarity">
    <text evidence="3">Belongs to the Nth/MutY family.</text>
</comment>
<dbReference type="AlphaFoldDB" id="A0A3B1CNQ3"/>
<evidence type="ECO:0000256" key="5">
    <source>
        <dbReference type="ARBA" id="ARBA00022023"/>
    </source>
</evidence>
<dbReference type="EMBL" id="UOGF01000035">
    <property type="protein sequence ID" value="VAX28111.1"/>
    <property type="molecule type" value="Genomic_DNA"/>
</dbReference>
<name>A0A3B1CNQ3_9ZZZZ</name>
<dbReference type="Pfam" id="PF14815">
    <property type="entry name" value="NUDIX_4"/>
    <property type="match status" value="1"/>
</dbReference>
<dbReference type="PANTHER" id="PTHR42944">
    <property type="entry name" value="ADENINE DNA GLYCOSYLASE"/>
    <property type="match status" value="1"/>
</dbReference>
<dbReference type="InterPro" id="IPR003265">
    <property type="entry name" value="HhH-GPD_domain"/>
</dbReference>
<keyword evidence="12" id="KW-0234">DNA repair</keyword>
<evidence type="ECO:0000256" key="7">
    <source>
        <dbReference type="ARBA" id="ARBA00022723"/>
    </source>
</evidence>
<dbReference type="SMART" id="SM00525">
    <property type="entry name" value="FES"/>
    <property type="match status" value="1"/>
</dbReference>
<dbReference type="SUPFAM" id="SSF55811">
    <property type="entry name" value="Nudix"/>
    <property type="match status" value="1"/>
</dbReference>